<sequence length="62" mass="6557">MYYVALLYLACILAGFALANVPVSSVVTTGLANFLDIIGGLVIIVFAGALIYYGLRVLFGKN</sequence>
<evidence type="ECO:0000256" key="2">
    <source>
        <dbReference type="SAM" id="SignalP"/>
    </source>
</evidence>
<keyword evidence="1" id="KW-1133">Transmembrane helix</keyword>
<evidence type="ECO:0000313" key="3">
    <source>
        <dbReference type="EMBL" id="MFC4559540.1"/>
    </source>
</evidence>
<organism evidence="3 4">
    <name type="scientific">Virgibacillus kekensis</name>
    <dbReference type="NCBI Taxonomy" id="202261"/>
    <lineage>
        <taxon>Bacteria</taxon>
        <taxon>Bacillati</taxon>
        <taxon>Bacillota</taxon>
        <taxon>Bacilli</taxon>
        <taxon>Bacillales</taxon>
        <taxon>Bacillaceae</taxon>
        <taxon>Virgibacillus</taxon>
    </lineage>
</organism>
<gene>
    <name evidence="3" type="ORF">ACFO3D_15175</name>
</gene>
<keyword evidence="1" id="KW-0472">Membrane</keyword>
<proteinExistence type="predicted"/>
<dbReference type="EMBL" id="JBHSFU010000009">
    <property type="protein sequence ID" value="MFC4559540.1"/>
    <property type="molecule type" value="Genomic_DNA"/>
</dbReference>
<accession>A0ABV9DL11</accession>
<keyword evidence="4" id="KW-1185">Reference proteome</keyword>
<keyword evidence="1" id="KW-0812">Transmembrane</keyword>
<protein>
    <submittedName>
        <fullName evidence="3">Uncharacterized protein</fullName>
    </submittedName>
</protein>
<dbReference type="RefSeq" id="WP_390297900.1">
    <property type="nucleotide sequence ID" value="NZ_JBHSFU010000009.1"/>
</dbReference>
<feature type="signal peptide" evidence="2">
    <location>
        <begin position="1"/>
        <end position="19"/>
    </location>
</feature>
<feature type="transmembrane region" description="Helical" evidence="1">
    <location>
        <begin position="35"/>
        <end position="55"/>
    </location>
</feature>
<evidence type="ECO:0000256" key="1">
    <source>
        <dbReference type="SAM" id="Phobius"/>
    </source>
</evidence>
<evidence type="ECO:0000313" key="4">
    <source>
        <dbReference type="Proteomes" id="UP001595989"/>
    </source>
</evidence>
<name>A0ABV9DL11_9BACI</name>
<feature type="chain" id="PRO_5046241890" evidence="2">
    <location>
        <begin position="20"/>
        <end position="62"/>
    </location>
</feature>
<comment type="caution">
    <text evidence="3">The sequence shown here is derived from an EMBL/GenBank/DDBJ whole genome shotgun (WGS) entry which is preliminary data.</text>
</comment>
<keyword evidence="2" id="KW-0732">Signal</keyword>
<dbReference type="Proteomes" id="UP001595989">
    <property type="component" value="Unassembled WGS sequence"/>
</dbReference>
<reference evidence="4" key="1">
    <citation type="journal article" date="2019" name="Int. J. Syst. Evol. Microbiol.">
        <title>The Global Catalogue of Microorganisms (GCM) 10K type strain sequencing project: providing services to taxonomists for standard genome sequencing and annotation.</title>
        <authorList>
            <consortium name="The Broad Institute Genomics Platform"/>
            <consortium name="The Broad Institute Genome Sequencing Center for Infectious Disease"/>
            <person name="Wu L."/>
            <person name="Ma J."/>
        </authorList>
    </citation>
    <scope>NUCLEOTIDE SEQUENCE [LARGE SCALE GENOMIC DNA]</scope>
    <source>
        <strain evidence="4">CGMCC 4.7426</strain>
    </source>
</reference>